<dbReference type="OrthoDB" id="9797252at2"/>
<proteinExistence type="inferred from homology"/>
<reference evidence="5 6" key="1">
    <citation type="submission" date="2019-07" db="EMBL/GenBank/DDBJ databases">
        <title>Draft genome for Aliikangiella sp. M105.</title>
        <authorList>
            <person name="Wang G."/>
        </authorList>
    </citation>
    <scope>NUCLEOTIDE SEQUENCE [LARGE SCALE GENOMIC DNA]</scope>
    <source>
        <strain evidence="5 6">M105</strain>
    </source>
</reference>
<evidence type="ECO:0000256" key="2">
    <source>
        <dbReference type="ARBA" id="ARBA00022603"/>
    </source>
</evidence>
<evidence type="ECO:0000313" key="5">
    <source>
        <dbReference type="EMBL" id="TQV86447.1"/>
    </source>
</evidence>
<comment type="similarity">
    <text evidence="1">Belongs to the methyltransferase superfamily.</text>
</comment>
<evidence type="ECO:0000259" key="4">
    <source>
        <dbReference type="Pfam" id="PF08241"/>
    </source>
</evidence>
<keyword evidence="3 5" id="KW-0808">Transferase</keyword>
<dbReference type="SUPFAM" id="SSF53335">
    <property type="entry name" value="S-adenosyl-L-methionine-dependent methyltransferases"/>
    <property type="match status" value="1"/>
</dbReference>
<sequence>MKTLEWTGPVNEKVTFKNYFSSDSKGYSEFRPGYPDDLFEYLSSISNERNRAWDCATGSGQSATKLIDYFSNVLATDASETQINNAVIRKGIHYEVALAENSSNDNQSVDLITVAQALHWFDLDAFITEVDRVLKYDGVLAVWTYNLLSINQDIDELVNDLYSDILDEFWPPERKMVESGYKNITFPFEEVSPPSFAMRENWNLTQLIGYLNTWSAVKAYEREKKYNPVNLIVNELCEVWGAAESSRQITWPLSVKLWRKKA</sequence>
<evidence type="ECO:0000256" key="3">
    <source>
        <dbReference type="ARBA" id="ARBA00022679"/>
    </source>
</evidence>
<dbReference type="Pfam" id="PF08241">
    <property type="entry name" value="Methyltransf_11"/>
    <property type="match status" value="1"/>
</dbReference>
<dbReference type="RefSeq" id="WP_142932370.1">
    <property type="nucleotide sequence ID" value="NZ_ML660166.1"/>
</dbReference>
<accession>A0A545UAE8</accession>
<comment type="caution">
    <text evidence="5">The sequence shown here is derived from an EMBL/GenBank/DDBJ whole genome shotgun (WGS) entry which is preliminary data.</text>
</comment>
<dbReference type="InterPro" id="IPR013216">
    <property type="entry name" value="Methyltransf_11"/>
</dbReference>
<dbReference type="GO" id="GO:0008757">
    <property type="term" value="F:S-adenosylmethionine-dependent methyltransferase activity"/>
    <property type="evidence" value="ECO:0007669"/>
    <property type="project" value="InterPro"/>
</dbReference>
<dbReference type="PANTHER" id="PTHR44942">
    <property type="entry name" value="METHYLTRANSF_11 DOMAIN-CONTAINING PROTEIN"/>
    <property type="match status" value="1"/>
</dbReference>
<dbReference type="CDD" id="cd02440">
    <property type="entry name" value="AdoMet_MTases"/>
    <property type="match status" value="1"/>
</dbReference>
<gene>
    <name evidence="5" type="ORF">FLL46_16135</name>
</gene>
<evidence type="ECO:0000313" key="6">
    <source>
        <dbReference type="Proteomes" id="UP000315439"/>
    </source>
</evidence>
<feature type="domain" description="Methyltransferase type 11" evidence="4">
    <location>
        <begin position="54"/>
        <end position="141"/>
    </location>
</feature>
<dbReference type="PANTHER" id="PTHR44942:SF4">
    <property type="entry name" value="METHYLTRANSFERASE TYPE 11 DOMAIN-CONTAINING PROTEIN"/>
    <property type="match status" value="1"/>
</dbReference>
<keyword evidence="2 5" id="KW-0489">Methyltransferase</keyword>
<organism evidence="5 6">
    <name type="scientific">Aliikangiella coralliicola</name>
    <dbReference type="NCBI Taxonomy" id="2592383"/>
    <lineage>
        <taxon>Bacteria</taxon>
        <taxon>Pseudomonadati</taxon>
        <taxon>Pseudomonadota</taxon>
        <taxon>Gammaproteobacteria</taxon>
        <taxon>Oceanospirillales</taxon>
        <taxon>Pleioneaceae</taxon>
        <taxon>Aliikangiella</taxon>
    </lineage>
</organism>
<dbReference type="GO" id="GO:0032259">
    <property type="term" value="P:methylation"/>
    <property type="evidence" value="ECO:0007669"/>
    <property type="project" value="UniProtKB-KW"/>
</dbReference>
<protein>
    <submittedName>
        <fullName evidence="5">Class I SAM-dependent methyltransferase</fullName>
    </submittedName>
</protein>
<evidence type="ECO:0000256" key="1">
    <source>
        <dbReference type="ARBA" id="ARBA00008361"/>
    </source>
</evidence>
<dbReference type="InterPro" id="IPR051052">
    <property type="entry name" value="Diverse_substrate_MTase"/>
</dbReference>
<dbReference type="Proteomes" id="UP000315439">
    <property type="component" value="Unassembled WGS sequence"/>
</dbReference>
<dbReference type="Gene3D" id="3.40.50.150">
    <property type="entry name" value="Vaccinia Virus protein VP39"/>
    <property type="match status" value="1"/>
</dbReference>
<dbReference type="EMBL" id="VIKS01000010">
    <property type="protein sequence ID" value="TQV86447.1"/>
    <property type="molecule type" value="Genomic_DNA"/>
</dbReference>
<name>A0A545UAE8_9GAMM</name>
<dbReference type="AlphaFoldDB" id="A0A545UAE8"/>
<dbReference type="InterPro" id="IPR029063">
    <property type="entry name" value="SAM-dependent_MTases_sf"/>
</dbReference>
<keyword evidence="6" id="KW-1185">Reference proteome</keyword>